<sequence>DPHHPLHGERLRLLSLTCARGAGFIAVSLEDGRRRLLPRAATDLDQLAAVEPEVARISVRKLLPLAQLVRRMLAGSQEETSRAKPPASCSPRPCDPEGAAPGPPATVAGVDRRGPNQVGAAGRPPDPSAASGTGGTLC</sequence>
<evidence type="ECO:0000256" key="1">
    <source>
        <dbReference type="SAM" id="MobiDB-lite"/>
    </source>
</evidence>
<organism evidence="2 3">
    <name type="scientific">Muricoccus vinaceus</name>
    <dbReference type="NCBI Taxonomy" id="424704"/>
    <lineage>
        <taxon>Bacteria</taxon>
        <taxon>Pseudomonadati</taxon>
        <taxon>Pseudomonadota</taxon>
        <taxon>Alphaproteobacteria</taxon>
        <taxon>Acetobacterales</taxon>
        <taxon>Roseomonadaceae</taxon>
        <taxon>Muricoccus</taxon>
    </lineage>
</organism>
<comment type="caution">
    <text evidence="2">The sequence shown here is derived from an EMBL/GenBank/DDBJ whole genome shotgun (WGS) entry which is preliminary data.</text>
</comment>
<evidence type="ECO:0000313" key="3">
    <source>
        <dbReference type="Proteomes" id="UP001589789"/>
    </source>
</evidence>
<evidence type="ECO:0000313" key="2">
    <source>
        <dbReference type="EMBL" id="MFC0389739.1"/>
    </source>
</evidence>
<feature type="region of interest" description="Disordered" evidence="1">
    <location>
        <begin position="74"/>
        <end position="138"/>
    </location>
</feature>
<name>A0ABV6J1J4_9PROT</name>
<feature type="compositionally biased region" description="Low complexity" evidence="1">
    <location>
        <begin position="96"/>
        <end position="109"/>
    </location>
</feature>
<dbReference type="Proteomes" id="UP001589789">
    <property type="component" value="Unassembled WGS sequence"/>
</dbReference>
<feature type="non-terminal residue" evidence="2">
    <location>
        <position position="1"/>
    </location>
</feature>
<keyword evidence="3" id="KW-1185">Reference proteome</keyword>
<dbReference type="EMBL" id="JBHLVZ010000146">
    <property type="protein sequence ID" value="MFC0389739.1"/>
    <property type="molecule type" value="Genomic_DNA"/>
</dbReference>
<gene>
    <name evidence="2" type="ORF">ACFFIC_30015</name>
</gene>
<proteinExistence type="predicted"/>
<reference evidence="2 3" key="1">
    <citation type="submission" date="2024-09" db="EMBL/GenBank/DDBJ databases">
        <authorList>
            <person name="Sun Q."/>
            <person name="Mori K."/>
        </authorList>
    </citation>
    <scope>NUCLEOTIDE SEQUENCE [LARGE SCALE GENOMIC DNA]</scope>
    <source>
        <strain evidence="2 3">CCM 7468</strain>
    </source>
</reference>
<accession>A0ABV6J1J4</accession>
<protein>
    <submittedName>
        <fullName evidence="2">Uncharacterized protein</fullName>
    </submittedName>
</protein>
<dbReference type="RefSeq" id="WP_377057287.1">
    <property type="nucleotide sequence ID" value="NZ_JBHLVZ010000146.1"/>
</dbReference>